<sequence length="270" mass="30727">MNSIGCPLAATVAYLFDEAPIPHLLWGWLAIALTGENNASRRIEFVIPDEFIEIAGRTLQEAGFPLCSNRACPKLQHNRFNSPVPDVHFHLDEIDRYYNILALYSKSSTVWWLPYFSMRPPAEDDPHFILSTDKRLPPRLPGGASGPWTELYPIKTLKPNALTEAVILLLVRDLNQPNGLDKWWKQLLASLVEERELKEAIVHKTLRPELQPFWTNFHAQFPVVDQWVPLEELREKMMLRDELPSPPVLSADGLLDEWVVVSVSSSSSSV</sequence>
<reference evidence="2" key="1">
    <citation type="journal article" date="2017" name="Genome Biol.">
        <title>Comparative genomics reveals high biological diversity and specific adaptations in the industrially and medically important fungal genus Aspergillus.</title>
        <authorList>
            <person name="de Vries R.P."/>
            <person name="Riley R."/>
            <person name="Wiebenga A."/>
            <person name="Aguilar-Osorio G."/>
            <person name="Amillis S."/>
            <person name="Uchima C.A."/>
            <person name="Anderluh G."/>
            <person name="Asadollahi M."/>
            <person name="Askin M."/>
            <person name="Barry K."/>
            <person name="Battaglia E."/>
            <person name="Bayram O."/>
            <person name="Benocci T."/>
            <person name="Braus-Stromeyer S.A."/>
            <person name="Caldana C."/>
            <person name="Canovas D."/>
            <person name="Cerqueira G.C."/>
            <person name="Chen F."/>
            <person name="Chen W."/>
            <person name="Choi C."/>
            <person name="Clum A."/>
            <person name="Dos Santos R.A."/>
            <person name="Damasio A.R."/>
            <person name="Diallinas G."/>
            <person name="Emri T."/>
            <person name="Fekete E."/>
            <person name="Flipphi M."/>
            <person name="Freyberg S."/>
            <person name="Gallo A."/>
            <person name="Gournas C."/>
            <person name="Habgood R."/>
            <person name="Hainaut M."/>
            <person name="Harispe M.L."/>
            <person name="Henrissat B."/>
            <person name="Hilden K.S."/>
            <person name="Hope R."/>
            <person name="Hossain A."/>
            <person name="Karabika E."/>
            <person name="Karaffa L."/>
            <person name="Karanyi Z."/>
            <person name="Krasevec N."/>
            <person name="Kuo A."/>
            <person name="Kusch H."/>
            <person name="LaButti K."/>
            <person name="Lagendijk E.L."/>
            <person name="Lapidus A."/>
            <person name="Levasseur A."/>
            <person name="Lindquist E."/>
            <person name="Lipzen A."/>
            <person name="Logrieco A.F."/>
            <person name="MacCabe A."/>
            <person name="Maekelae M.R."/>
            <person name="Malavazi I."/>
            <person name="Melin P."/>
            <person name="Meyer V."/>
            <person name="Mielnichuk N."/>
            <person name="Miskei M."/>
            <person name="Molnar A.P."/>
            <person name="Mule G."/>
            <person name="Ngan C.Y."/>
            <person name="Orejas M."/>
            <person name="Orosz E."/>
            <person name="Ouedraogo J.P."/>
            <person name="Overkamp K.M."/>
            <person name="Park H.-S."/>
            <person name="Perrone G."/>
            <person name="Piumi F."/>
            <person name="Punt P.J."/>
            <person name="Ram A.F."/>
            <person name="Ramon A."/>
            <person name="Rauscher S."/>
            <person name="Record E."/>
            <person name="Riano-Pachon D.M."/>
            <person name="Robert V."/>
            <person name="Roehrig J."/>
            <person name="Ruller R."/>
            <person name="Salamov A."/>
            <person name="Salih N.S."/>
            <person name="Samson R.A."/>
            <person name="Sandor E."/>
            <person name="Sanguinetti M."/>
            <person name="Schuetze T."/>
            <person name="Sepcic K."/>
            <person name="Shelest E."/>
            <person name="Sherlock G."/>
            <person name="Sophianopoulou V."/>
            <person name="Squina F.M."/>
            <person name="Sun H."/>
            <person name="Susca A."/>
            <person name="Todd R.B."/>
            <person name="Tsang A."/>
            <person name="Unkles S.E."/>
            <person name="van de Wiele N."/>
            <person name="van Rossen-Uffink D."/>
            <person name="Oliveira J.V."/>
            <person name="Vesth T.C."/>
            <person name="Visser J."/>
            <person name="Yu J.-H."/>
            <person name="Zhou M."/>
            <person name="Andersen M.R."/>
            <person name="Archer D.B."/>
            <person name="Baker S.E."/>
            <person name="Benoit I."/>
            <person name="Brakhage A.A."/>
            <person name="Braus G.H."/>
            <person name="Fischer R."/>
            <person name="Frisvad J.C."/>
            <person name="Goldman G.H."/>
            <person name="Houbraken J."/>
            <person name="Oakley B."/>
            <person name="Pocsi I."/>
            <person name="Scazzocchio C."/>
            <person name="Seiboth B."/>
            <person name="vanKuyk P.A."/>
            <person name="Wortman J."/>
            <person name="Dyer P.S."/>
            <person name="Grigoriev I.V."/>
        </authorList>
    </citation>
    <scope>NUCLEOTIDE SEQUENCE [LARGE SCALE GENOMIC DNA]</scope>
    <source>
        <strain evidence="2">DTO 134E9</strain>
    </source>
</reference>
<dbReference type="AlphaFoldDB" id="A0A1L9S171"/>
<dbReference type="GeneID" id="63745936"/>
<dbReference type="OrthoDB" id="4499271at2759"/>
<evidence type="ECO:0000313" key="1">
    <source>
        <dbReference type="EMBL" id="OJJ40902.1"/>
    </source>
</evidence>
<name>A0A1L9S171_ASPWE</name>
<keyword evidence="2" id="KW-1185">Reference proteome</keyword>
<dbReference type="EMBL" id="KV878209">
    <property type="protein sequence ID" value="OJJ40902.1"/>
    <property type="molecule type" value="Genomic_DNA"/>
</dbReference>
<protein>
    <submittedName>
        <fullName evidence="1">Uncharacterized protein</fullName>
    </submittedName>
</protein>
<accession>A0A1L9S171</accession>
<gene>
    <name evidence="1" type="ORF">ASPWEDRAFT_166951</name>
</gene>
<dbReference type="RefSeq" id="XP_040694578.1">
    <property type="nucleotide sequence ID" value="XM_040830088.1"/>
</dbReference>
<proteinExistence type="predicted"/>
<dbReference type="VEuPathDB" id="FungiDB:ASPWEDRAFT_166951"/>
<organism evidence="1 2">
    <name type="scientific">Aspergillus wentii DTO 134E9</name>
    <dbReference type="NCBI Taxonomy" id="1073089"/>
    <lineage>
        <taxon>Eukaryota</taxon>
        <taxon>Fungi</taxon>
        <taxon>Dikarya</taxon>
        <taxon>Ascomycota</taxon>
        <taxon>Pezizomycotina</taxon>
        <taxon>Eurotiomycetes</taxon>
        <taxon>Eurotiomycetidae</taxon>
        <taxon>Eurotiales</taxon>
        <taxon>Aspergillaceae</taxon>
        <taxon>Aspergillus</taxon>
        <taxon>Aspergillus subgen. Cremei</taxon>
    </lineage>
</organism>
<dbReference type="Proteomes" id="UP000184383">
    <property type="component" value="Unassembled WGS sequence"/>
</dbReference>
<evidence type="ECO:0000313" key="2">
    <source>
        <dbReference type="Proteomes" id="UP000184383"/>
    </source>
</evidence>